<dbReference type="InterPro" id="IPR034904">
    <property type="entry name" value="FSCA_dom_sf"/>
</dbReference>
<comment type="subunit">
    <text evidence="9">Homodimer.</text>
</comment>
<dbReference type="SMART" id="SM00267">
    <property type="entry name" value="GGDEF"/>
    <property type="match status" value="1"/>
</dbReference>
<dbReference type="FunFam" id="3.40.50.300:FF:000304">
    <property type="entry name" value="Iron-sulfur cluster carrier protein"/>
    <property type="match status" value="1"/>
</dbReference>
<evidence type="ECO:0000256" key="5">
    <source>
        <dbReference type="ARBA" id="ARBA00022801"/>
    </source>
</evidence>
<dbReference type="InterPro" id="IPR033756">
    <property type="entry name" value="YlxH/NBP35"/>
</dbReference>
<keyword evidence="5 9" id="KW-0378">Hydrolase</keyword>
<evidence type="ECO:0000313" key="13">
    <source>
        <dbReference type="Proteomes" id="UP000198680"/>
    </source>
</evidence>
<dbReference type="InterPro" id="IPR043128">
    <property type="entry name" value="Rev_trsase/Diguanyl_cyclase"/>
</dbReference>
<dbReference type="GO" id="GO:0051539">
    <property type="term" value="F:4 iron, 4 sulfur cluster binding"/>
    <property type="evidence" value="ECO:0007669"/>
    <property type="project" value="TreeGrafter"/>
</dbReference>
<dbReference type="Proteomes" id="UP000198680">
    <property type="component" value="Unassembled WGS sequence"/>
</dbReference>
<dbReference type="PROSITE" id="PS01215">
    <property type="entry name" value="MRP"/>
    <property type="match status" value="1"/>
</dbReference>
<evidence type="ECO:0000256" key="1">
    <source>
        <dbReference type="ARBA" id="ARBA00007352"/>
    </source>
</evidence>
<dbReference type="OrthoDB" id="9809679at2"/>
<dbReference type="Gene3D" id="3.30.300.130">
    <property type="entry name" value="Fe-S cluster assembly (FSCA)"/>
    <property type="match status" value="1"/>
</dbReference>
<dbReference type="SUPFAM" id="SSF55073">
    <property type="entry name" value="Nucleotide cyclase"/>
    <property type="match status" value="1"/>
</dbReference>
<dbReference type="Pfam" id="PF01883">
    <property type="entry name" value="FeS_assembly_P"/>
    <property type="match status" value="1"/>
</dbReference>
<dbReference type="InterPro" id="IPR029787">
    <property type="entry name" value="Nucleotide_cyclase"/>
</dbReference>
<dbReference type="STRING" id="1137991.SAMN05660642_01291"/>
<accession>A0A1G9PMK3</accession>
<dbReference type="EMBL" id="FNHE01000003">
    <property type="protein sequence ID" value="SDM00092.1"/>
    <property type="molecule type" value="Genomic_DNA"/>
</dbReference>
<evidence type="ECO:0000259" key="11">
    <source>
        <dbReference type="PROSITE" id="PS50887"/>
    </source>
</evidence>
<feature type="domain" description="GGDEF" evidence="11">
    <location>
        <begin position="1"/>
        <end position="130"/>
    </location>
</feature>
<reference evidence="13" key="1">
    <citation type="submission" date="2016-10" db="EMBL/GenBank/DDBJ databases">
        <authorList>
            <person name="Varghese N."/>
            <person name="Submissions S."/>
        </authorList>
    </citation>
    <scope>NUCLEOTIDE SEQUENCE [LARGE SCALE GENOMIC DNA]</scope>
    <source>
        <strain evidence="13">DSM 45419</strain>
    </source>
</reference>
<dbReference type="GO" id="GO:0005524">
    <property type="term" value="F:ATP binding"/>
    <property type="evidence" value="ECO:0007669"/>
    <property type="project" value="UniProtKB-UniRule"/>
</dbReference>
<proteinExistence type="inferred from homology"/>
<dbReference type="InterPro" id="IPR000808">
    <property type="entry name" value="Mrp-like_CS"/>
</dbReference>
<dbReference type="SUPFAM" id="SSF117916">
    <property type="entry name" value="Fe-S cluster assembly (FSCA) domain-like"/>
    <property type="match status" value="1"/>
</dbReference>
<dbReference type="Gene3D" id="3.30.70.270">
    <property type="match status" value="1"/>
</dbReference>
<dbReference type="CDD" id="cd02037">
    <property type="entry name" value="Mrp_NBP35"/>
    <property type="match status" value="1"/>
</dbReference>
<evidence type="ECO:0000256" key="4">
    <source>
        <dbReference type="ARBA" id="ARBA00022741"/>
    </source>
</evidence>
<evidence type="ECO:0000256" key="2">
    <source>
        <dbReference type="ARBA" id="ARBA00008205"/>
    </source>
</evidence>
<dbReference type="AlphaFoldDB" id="A0A1G9PMK3"/>
<keyword evidence="4 9" id="KW-0547">Nucleotide-binding</keyword>
<evidence type="ECO:0000256" key="6">
    <source>
        <dbReference type="ARBA" id="ARBA00022840"/>
    </source>
</evidence>
<dbReference type="PANTHER" id="PTHR42961:SF2">
    <property type="entry name" value="IRON-SULFUR PROTEIN NUBPL"/>
    <property type="match status" value="1"/>
</dbReference>
<keyword evidence="13" id="KW-1185">Reference proteome</keyword>
<dbReference type="GO" id="GO:0046872">
    <property type="term" value="F:metal ion binding"/>
    <property type="evidence" value="ECO:0007669"/>
    <property type="project" value="UniProtKB-KW"/>
</dbReference>
<dbReference type="InterPro" id="IPR000160">
    <property type="entry name" value="GGDEF_dom"/>
</dbReference>
<dbReference type="SUPFAM" id="SSF52540">
    <property type="entry name" value="P-loop containing nucleoside triphosphate hydrolases"/>
    <property type="match status" value="1"/>
</dbReference>
<feature type="binding site" evidence="9">
    <location>
        <begin position="309"/>
        <end position="316"/>
    </location>
    <ligand>
        <name>ATP</name>
        <dbReference type="ChEBI" id="CHEBI:30616"/>
    </ligand>
</feature>
<dbReference type="InterPro" id="IPR027417">
    <property type="entry name" value="P-loop_NTPase"/>
</dbReference>
<comment type="similarity">
    <text evidence="1">In the N-terminal section; belongs to the MIP18 family.</text>
</comment>
<dbReference type="Pfam" id="PF00990">
    <property type="entry name" value="GGDEF"/>
    <property type="match status" value="1"/>
</dbReference>
<feature type="region of interest" description="Disordered" evidence="10">
    <location>
        <begin position="133"/>
        <end position="177"/>
    </location>
</feature>
<gene>
    <name evidence="12" type="ORF">SAMN05660642_01291</name>
</gene>
<dbReference type="GO" id="GO:0016226">
    <property type="term" value="P:iron-sulfur cluster assembly"/>
    <property type="evidence" value="ECO:0007669"/>
    <property type="project" value="InterPro"/>
</dbReference>
<organism evidence="12 13">
    <name type="scientific">Geodermatophilus siccatus</name>
    <dbReference type="NCBI Taxonomy" id="1137991"/>
    <lineage>
        <taxon>Bacteria</taxon>
        <taxon>Bacillati</taxon>
        <taxon>Actinomycetota</taxon>
        <taxon>Actinomycetes</taxon>
        <taxon>Geodermatophilales</taxon>
        <taxon>Geodermatophilaceae</taxon>
        <taxon>Geodermatophilus</taxon>
    </lineage>
</organism>
<dbReference type="PANTHER" id="PTHR42961">
    <property type="entry name" value="IRON-SULFUR PROTEIN NUBPL"/>
    <property type="match status" value="1"/>
</dbReference>
<evidence type="ECO:0000256" key="10">
    <source>
        <dbReference type="SAM" id="MobiDB-lite"/>
    </source>
</evidence>
<dbReference type="InterPro" id="IPR002744">
    <property type="entry name" value="MIP18-like"/>
</dbReference>
<evidence type="ECO:0000256" key="7">
    <source>
        <dbReference type="ARBA" id="ARBA00023004"/>
    </source>
</evidence>
<comment type="similarity">
    <text evidence="2">In the C-terminal section; belongs to the Mrp/NBP35 ATP-binding proteins family.</text>
</comment>
<comment type="similarity">
    <text evidence="9">Belongs to the Mrp/NBP35 ATP-binding proteins family.</text>
</comment>
<dbReference type="GO" id="GO:0140663">
    <property type="term" value="F:ATP-dependent FeS chaperone activity"/>
    <property type="evidence" value="ECO:0007669"/>
    <property type="project" value="InterPro"/>
</dbReference>
<evidence type="ECO:0000256" key="3">
    <source>
        <dbReference type="ARBA" id="ARBA00022723"/>
    </source>
</evidence>
<keyword evidence="7 9" id="KW-0408">Iron</keyword>
<dbReference type="Gene3D" id="3.40.50.300">
    <property type="entry name" value="P-loop containing nucleotide triphosphate hydrolases"/>
    <property type="match status" value="1"/>
</dbReference>
<evidence type="ECO:0000256" key="8">
    <source>
        <dbReference type="ARBA" id="ARBA00023014"/>
    </source>
</evidence>
<dbReference type="InterPro" id="IPR044304">
    <property type="entry name" value="NUBPL-like"/>
</dbReference>
<name>A0A1G9PMK3_9ACTN</name>
<feature type="compositionally biased region" description="Low complexity" evidence="10">
    <location>
        <begin position="134"/>
        <end position="145"/>
    </location>
</feature>
<dbReference type="HAMAP" id="MF_02040">
    <property type="entry name" value="Mrp_NBP35"/>
    <property type="match status" value="1"/>
</dbReference>
<comment type="function">
    <text evidence="9">Binds and transfers iron-sulfur (Fe-S) clusters to target apoproteins. Can hydrolyze ATP.</text>
</comment>
<dbReference type="InterPro" id="IPR019591">
    <property type="entry name" value="Mrp/NBP35_ATP-bd"/>
</dbReference>
<dbReference type="NCBIfam" id="TIGR00254">
    <property type="entry name" value="GGDEF"/>
    <property type="match status" value="1"/>
</dbReference>
<dbReference type="Pfam" id="PF10609">
    <property type="entry name" value="ParA"/>
    <property type="match status" value="1"/>
</dbReference>
<dbReference type="PROSITE" id="PS50887">
    <property type="entry name" value="GGDEF"/>
    <property type="match status" value="1"/>
</dbReference>
<keyword evidence="3 9" id="KW-0479">Metal-binding</keyword>
<keyword evidence="6 9" id="KW-0067">ATP-binding</keyword>
<evidence type="ECO:0000313" key="12">
    <source>
        <dbReference type="EMBL" id="SDM00092.1"/>
    </source>
</evidence>
<dbReference type="GO" id="GO:0016887">
    <property type="term" value="F:ATP hydrolysis activity"/>
    <property type="evidence" value="ECO:0007669"/>
    <property type="project" value="UniProtKB-UniRule"/>
</dbReference>
<dbReference type="CDD" id="cd01949">
    <property type="entry name" value="GGDEF"/>
    <property type="match status" value="1"/>
</dbReference>
<evidence type="ECO:0000256" key="9">
    <source>
        <dbReference type="HAMAP-Rule" id="MF_02040"/>
    </source>
</evidence>
<protein>
    <recommendedName>
        <fullName evidence="9">Iron-sulfur cluster carrier protein</fullName>
    </recommendedName>
</protein>
<sequence length="565" mass="59250">MAVRLADVDRFEEVNDRHGHGGGDEALLLIAGAPTSRVRAGDVVARLGGDELAVLLPGTDLGRAVTRAEELRAAALALDLSGGGPGLADPVPGRRRRLGRDAVPERLTVGADARLHRAEATRNAVCAGPWTAAPSGLRSRSPSGRRPGRMTAVQWQQARERRSPPFLGGPDRVPRRRRQTHTMSAPLTGAPALDAVNAALATVQDPEINRPLPELGMVKDVQIAEDGTVRVEVYLTVAGCPMRETITSRVTQAVSAVPGVTSVQVGLDVMSDEQRAELRRTVRGTDAADPVIPFSQPGSLTRVYAVASGKGGVGKSSVTVNLAAALAKRGLSVGVVDADIYGHSVPRMLGVDDKPTQVDNMIMPPQAYGVKVISIGMFTPGNTPVVWRGPMLHRALQQFLADVWWGDLDVLLLDLPPGTGDVAISIAQLLPNAEILVVTTPQLAAAEVAERAGAIATQTHQQVVGVIENMSWLELPDGSRMEVFGSGGGEAVSDALTRTLGARVPLLGQIPLDTRVREAGDAGAPVVLADPDSPAAQALAKITDGLATRQRGLSGMSLGLTPVRH</sequence>
<keyword evidence="8 9" id="KW-0411">Iron-sulfur</keyword>